<reference evidence="3" key="1">
    <citation type="journal article" date="2019" name="Int. J. Syst. Evol. Microbiol.">
        <title>The Global Catalogue of Microorganisms (GCM) 10K type strain sequencing project: providing services to taxonomists for standard genome sequencing and annotation.</title>
        <authorList>
            <consortium name="The Broad Institute Genomics Platform"/>
            <consortium name="The Broad Institute Genome Sequencing Center for Infectious Disease"/>
            <person name="Wu L."/>
            <person name="Ma J."/>
        </authorList>
    </citation>
    <scope>NUCLEOTIDE SEQUENCE [LARGE SCALE GENOMIC DNA]</scope>
    <source>
        <strain evidence="3">JCM 17656</strain>
    </source>
</reference>
<evidence type="ECO:0000313" key="3">
    <source>
        <dbReference type="Proteomes" id="UP001500707"/>
    </source>
</evidence>
<gene>
    <name evidence="2" type="ORF">GCM10022295_93150</name>
</gene>
<evidence type="ECO:0000259" key="1">
    <source>
        <dbReference type="Pfam" id="PF13546"/>
    </source>
</evidence>
<feature type="domain" description="Transposase IS701-like DDE" evidence="1">
    <location>
        <begin position="22"/>
        <end position="83"/>
    </location>
</feature>
<comment type="caution">
    <text evidence="2">The sequence shown here is derived from an EMBL/GenBank/DDBJ whole genome shotgun (WGS) entry which is preliminary data.</text>
</comment>
<dbReference type="InterPro" id="IPR038721">
    <property type="entry name" value="IS701-like_DDE_dom"/>
</dbReference>
<proteinExistence type="predicted"/>
<protein>
    <recommendedName>
        <fullName evidence="1">Transposase IS701-like DDE domain-containing protein</fullName>
    </recommendedName>
</protein>
<sequence length="93" mass="10663">MRVLHHEARRDAFDFTSHFREDLCACLNRRGDALFELTDAMLCENGPVTSPVDLMLLAEHRRGHGALYDMLNCGRINEARLRHATLCSRPKVK</sequence>
<dbReference type="EMBL" id="BAABCE010000058">
    <property type="protein sequence ID" value="GAA3598334.1"/>
    <property type="molecule type" value="Genomic_DNA"/>
</dbReference>
<organism evidence="2 3">
    <name type="scientific">Streptomyces osmaniensis</name>
    <dbReference type="NCBI Taxonomy" id="593134"/>
    <lineage>
        <taxon>Bacteria</taxon>
        <taxon>Bacillati</taxon>
        <taxon>Actinomycetota</taxon>
        <taxon>Actinomycetes</taxon>
        <taxon>Kitasatosporales</taxon>
        <taxon>Streptomycetaceae</taxon>
        <taxon>Streptomyces</taxon>
    </lineage>
</organism>
<evidence type="ECO:0000313" key="2">
    <source>
        <dbReference type="EMBL" id="GAA3598334.1"/>
    </source>
</evidence>
<name>A0ABP6Z6P9_9ACTN</name>
<dbReference type="Pfam" id="PF13546">
    <property type="entry name" value="DDE_5"/>
    <property type="match status" value="1"/>
</dbReference>
<keyword evidence="3" id="KW-1185">Reference proteome</keyword>
<dbReference type="Proteomes" id="UP001500707">
    <property type="component" value="Unassembled WGS sequence"/>
</dbReference>
<accession>A0ABP6Z6P9</accession>